<dbReference type="AlphaFoldDB" id="A0A090QYM4"/>
<dbReference type="PANTHER" id="PTHR37292:SF2">
    <property type="entry name" value="DUF262 DOMAIN-CONTAINING PROTEIN"/>
    <property type="match status" value="1"/>
</dbReference>
<dbReference type="Pfam" id="PF03235">
    <property type="entry name" value="GmrSD_N"/>
    <property type="match status" value="1"/>
</dbReference>
<accession>A0A090QYM4</accession>
<feature type="domain" description="GmrSD restriction endonucleases N-terminal" evidence="1">
    <location>
        <begin position="13"/>
        <end position="272"/>
    </location>
</feature>
<dbReference type="Proteomes" id="UP000029226">
    <property type="component" value="Unassembled WGS sequence"/>
</dbReference>
<organism evidence="2 3">
    <name type="scientific">Nonlabens ulvanivorans</name>
    <name type="common">Persicivirga ulvanivorans</name>
    <dbReference type="NCBI Taxonomy" id="906888"/>
    <lineage>
        <taxon>Bacteria</taxon>
        <taxon>Pseudomonadati</taxon>
        <taxon>Bacteroidota</taxon>
        <taxon>Flavobacteriia</taxon>
        <taxon>Flavobacteriales</taxon>
        <taxon>Flavobacteriaceae</taxon>
        <taxon>Nonlabens</taxon>
    </lineage>
</organism>
<protein>
    <recommendedName>
        <fullName evidence="1">GmrSD restriction endonucleases N-terminal domain-containing protein</fullName>
    </recommendedName>
</protein>
<sequence length="766" mass="90208">MKNAQKPDTIHLGKLIKEIGKGRYVIPDFQREFDWKPWDVRELVKSIFNDYYIGSLLLWEADKSNQEVLSCEPLFAFEGTLDAEYIVLDGQQRLTALHYLFYKPAKAFRDRVNRMYYFIDIDEYALRNEDDAFTYHSGSKKYDAIIEDRELQYEHTLFPLSIMGEGLYEIEHWFKEFDGYWEKELQEVSTDDYEWEEQEDGETLNEYQLRIQRYLESSRKIKALIDDLLDNYEISYVSLSKNIEIGKVCEIFTHINQRGGVKLDTFDLLNAITRPKNIQLKQMYREASTQLDDREYPGFEIKSYILMVMSMFEQNYCSPKYLYSMVPGAIKTIKEKDGTTREITLIHTAEEFINKWDNAVTAIESGLNALKNPREFGAIRSRFLPYPSLVPALSAIRHYVKTQNISNKASAQIKIMKWYWASIFLNRYSSSVESTSTRDFMQLKEWLENDDKELDCIDDVKREYTNLDLHRETRSNSAIYKAIFCLFVLNEARDWETFNLPEYDNLDDHHIVPKSWGGKRNGIGNMINSVLNRTAISPNTNRNIIKDRLPNVYIKSMIEANSKDEVYQTLESHLISSKATDILLRDPFTKEDYLEFIQERKTTILEQIKVKLLNQSKPLTKELKQLDQSVERVEIGIRHLILNAEFSKSFQDFKENMPSHILDKLATRLKREKKNNPALIEEHKENTSFWMQYSDLQELQGIITSKSLWSHFEDHFGSKEKFTSELNDIANLRNAIRHSREVDKITKLKGEASLMWFEEQLKISIE</sequence>
<dbReference type="PANTHER" id="PTHR37292">
    <property type="entry name" value="VNG6097C"/>
    <property type="match status" value="1"/>
</dbReference>
<proteinExistence type="predicted"/>
<dbReference type="EMBL" id="BBMM01000005">
    <property type="protein sequence ID" value="GAL00507.1"/>
    <property type="molecule type" value="Genomic_DNA"/>
</dbReference>
<reference evidence="2 3" key="1">
    <citation type="journal article" date="2014" name="Genome Announc.">
        <title>Draft Genome Sequences of Marine Flavobacterium Nonlabens Strains NR17, NR24, NR27, NR32, NR33, and Ara13.</title>
        <authorList>
            <person name="Nakanishi M."/>
            <person name="Meirelles P."/>
            <person name="Suzuki R."/>
            <person name="Takatani N."/>
            <person name="Mino S."/>
            <person name="Suda W."/>
            <person name="Oshima K."/>
            <person name="Hattori M."/>
            <person name="Ohkuma M."/>
            <person name="Hosokawa M."/>
            <person name="Miyashita K."/>
            <person name="Thompson F.L."/>
            <person name="Niwa A."/>
            <person name="Sawabe T."/>
            <person name="Sawabe T."/>
        </authorList>
    </citation>
    <scope>NUCLEOTIDE SEQUENCE [LARGE SCALE GENOMIC DNA]</scope>
    <source>
        <strain evidence="3">JCM19314</strain>
    </source>
</reference>
<evidence type="ECO:0000259" key="1">
    <source>
        <dbReference type="Pfam" id="PF03235"/>
    </source>
</evidence>
<name>A0A090QYM4_NONUL</name>
<gene>
    <name evidence="2" type="ORF">JCM19314_2115</name>
</gene>
<dbReference type="InterPro" id="IPR004919">
    <property type="entry name" value="GmrSD_N"/>
</dbReference>
<evidence type="ECO:0000313" key="2">
    <source>
        <dbReference type="EMBL" id="GAL00507.1"/>
    </source>
</evidence>
<evidence type="ECO:0000313" key="3">
    <source>
        <dbReference type="Proteomes" id="UP000029226"/>
    </source>
</evidence>
<comment type="caution">
    <text evidence="2">The sequence shown here is derived from an EMBL/GenBank/DDBJ whole genome shotgun (WGS) entry which is preliminary data.</text>
</comment>